<dbReference type="GO" id="GO:0003700">
    <property type="term" value="F:DNA-binding transcription factor activity"/>
    <property type="evidence" value="ECO:0007669"/>
    <property type="project" value="TreeGrafter"/>
</dbReference>
<evidence type="ECO:0000256" key="1">
    <source>
        <dbReference type="ARBA" id="ARBA00023015"/>
    </source>
</evidence>
<dbReference type="EMBL" id="RCZC01000002">
    <property type="protein sequence ID" value="TPG54314.1"/>
    <property type="molecule type" value="Genomic_DNA"/>
</dbReference>
<dbReference type="InterPro" id="IPR050397">
    <property type="entry name" value="Env_Response_Regulators"/>
</dbReference>
<evidence type="ECO:0000313" key="6">
    <source>
        <dbReference type="Proteomes" id="UP000319931"/>
    </source>
</evidence>
<sequence>MPFDPILEAIITRMESRSILLEDDRSAIRALSYTQRQVEPSSYLVREGTQRTRCAVLLSGFCYRQKLTSDGARQIVSVEIPGDFIDLQHLFLNETDHNVQALTRASVAEIDSAALRTLALTRPAIGAALWSEVLISASIFREWIVNVGRRDAHSRVGHLLCELAVRLEIATGAKDRLYDLPMTQEQVGDAVGLTPVHVNRVLRALTQRGFISRDRRQIAILDWDALRDASDFNPRYLHLKP</sequence>
<reference evidence="5 6" key="1">
    <citation type="journal article" date="2019" name="Environ. Microbiol.">
        <title>Species interactions and distinct microbial communities in high Arctic permafrost affected cryosols are associated with the CH4 and CO2 gas fluxes.</title>
        <authorList>
            <person name="Altshuler I."/>
            <person name="Hamel J."/>
            <person name="Turney S."/>
            <person name="Magnuson E."/>
            <person name="Levesque R."/>
            <person name="Greer C."/>
            <person name="Whyte L.G."/>
        </authorList>
    </citation>
    <scope>NUCLEOTIDE SEQUENCE [LARGE SCALE GENOMIC DNA]</scope>
    <source>
        <strain evidence="5 6">E6.1</strain>
    </source>
</reference>
<dbReference type="InterPro" id="IPR012318">
    <property type="entry name" value="HTH_CRP"/>
</dbReference>
<dbReference type="InterPro" id="IPR036388">
    <property type="entry name" value="WH-like_DNA-bd_sf"/>
</dbReference>
<dbReference type="InterPro" id="IPR014710">
    <property type="entry name" value="RmlC-like_jellyroll"/>
</dbReference>
<dbReference type="InterPro" id="IPR000595">
    <property type="entry name" value="cNMP-bd_dom"/>
</dbReference>
<dbReference type="InterPro" id="IPR018490">
    <property type="entry name" value="cNMP-bd_dom_sf"/>
</dbReference>
<accession>A0A502FXU6</accession>
<dbReference type="SUPFAM" id="SSF46785">
    <property type="entry name" value="Winged helix' DNA-binding domain"/>
    <property type="match status" value="1"/>
</dbReference>
<keyword evidence="1" id="KW-0805">Transcription regulation</keyword>
<dbReference type="GO" id="GO:0005829">
    <property type="term" value="C:cytosol"/>
    <property type="evidence" value="ECO:0007669"/>
    <property type="project" value="TreeGrafter"/>
</dbReference>
<keyword evidence="6" id="KW-1185">Reference proteome</keyword>
<dbReference type="SMART" id="SM00419">
    <property type="entry name" value="HTH_CRP"/>
    <property type="match status" value="1"/>
</dbReference>
<dbReference type="CDD" id="cd00038">
    <property type="entry name" value="CAP_ED"/>
    <property type="match status" value="1"/>
</dbReference>
<feature type="domain" description="HTH crp-type" evidence="4">
    <location>
        <begin position="150"/>
        <end position="224"/>
    </location>
</feature>
<name>A0A502FXU6_9SPHN</name>
<proteinExistence type="predicted"/>
<gene>
    <name evidence="5" type="ORF">EAH76_06465</name>
</gene>
<comment type="caution">
    <text evidence="5">The sequence shown here is derived from an EMBL/GenBank/DDBJ whole genome shotgun (WGS) entry which is preliminary data.</text>
</comment>
<dbReference type="Gene3D" id="2.60.120.10">
    <property type="entry name" value="Jelly Rolls"/>
    <property type="match status" value="1"/>
</dbReference>
<dbReference type="Proteomes" id="UP000319931">
    <property type="component" value="Unassembled WGS sequence"/>
</dbReference>
<evidence type="ECO:0000313" key="5">
    <source>
        <dbReference type="EMBL" id="TPG54314.1"/>
    </source>
</evidence>
<dbReference type="InterPro" id="IPR036390">
    <property type="entry name" value="WH_DNA-bd_sf"/>
</dbReference>
<evidence type="ECO:0000256" key="3">
    <source>
        <dbReference type="ARBA" id="ARBA00023163"/>
    </source>
</evidence>
<protein>
    <submittedName>
        <fullName evidence="5">Crp/Fnr family transcriptional regulator</fullName>
    </submittedName>
</protein>
<evidence type="ECO:0000256" key="2">
    <source>
        <dbReference type="ARBA" id="ARBA00023125"/>
    </source>
</evidence>
<evidence type="ECO:0000259" key="4">
    <source>
        <dbReference type="PROSITE" id="PS51063"/>
    </source>
</evidence>
<keyword evidence="2" id="KW-0238">DNA-binding</keyword>
<dbReference type="AlphaFoldDB" id="A0A502FXU6"/>
<dbReference type="Pfam" id="PF00027">
    <property type="entry name" value="cNMP_binding"/>
    <property type="match status" value="1"/>
</dbReference>
<dbReference type="PROSITE" id="PS51063">
    <property type="entry name" value="HTH_CRP_2"/>
    <property type="match status" value="1"/>
</dbReference>
<keyword evidence="3" id="KW-0804">Transcription</keyword>
<dbReference type="Pfam" id="PF13545">
    <property type="entry name" value="HTH_Crp_2"/>
    <property type="match status" value="1"/>
</dbReference>
<dbReference type="GO" id="GO:0003677">
    <property type="term" value="F:DNA binding"/>
    <property type="evidence" value="ECO:0007669"/>
    <property type="project" value="UniProtKB-KW"/>
</dbReference>
<dbReference type="OrthoDB" id="6155297at2"/>
<dbReference type="RefSeq" id="WP_140849305.1">
    <property type="nucleotide sequence ID" value="NZ_RCZC01000002.1"/>
</dbReference>
<dbReference type="PANTHER" id="PTHR24567:SF68">
    <property type="entry name" value="DNA-BINDING TRANSCRIPTIONAL DUAL REGULATOR CRP"/>
    <property type="match status" value="1"/>
</dbReference>
<organism evidence="5 6">
    <name type="scientific">Sphingomonas glacialis</name>
    <dbReference type="NCBI Taxonomy" id="658225"/>
    <lineage>
        <taxon>Bacteria</taxon>
        <taxon>Pseudomonadati</taxon>
        <taxon>Pseudomonadota</taxon>
        <taxon>Alphaproteobacteria</taxon>
        <taxon>Sphingomonadales</taxon>
        <taxon>Sphingomonadaceae</taxon>
        <taxon>Sphingomonas</taxon>
    </lineage>
</organism>
<dbReference type="SUPFAM" id="SSF51206">
    <property type="entry name" value="cAMP-binding domain-like"/>
    <property type="match status" value="1"/>
</dbReference>
<dbReference type="Gene3D" id="1.10.10.10">
    <property type="entry name" value="Winged helix-like DNA-binding domain superfamily/Winged helix DNA-binding domain"/>
    <property type="match status" value="1"/>
</dbReference>
<dbReference type="PANTHER" id="PTHR24567">
    <property type="entry name" value="CRP FAMILY TRANSCRIPTIONAL REGULATORY PROTEIN"/>
    <property type="match status" value="1"/>
</dbReference>